<organism evidence="1 2">
    <name type="scientific">Algoriphagus iocasae</name>
    <dbReference type="NCBI Taxonomy" id="1836499"/>
    <lineage>
        <taxon>Bacteria</taxon>
        <taxon>Pseudomonadati</taxon>
        <taxon>Bacteroidota</taxon>
        <taxon>Cytophagia</taxon>
        <taxon>Cytophagales</taxon>
        <taxon>Cyclobacteriaceae</taxon>
        <taxon>Algoriphagus</taxon>
    </lineage>
</organism>
<evidence type="ECO:0000313" key="1">
    <source>
        <dbReference type="EMBL" id="MBB6324511.1"/>
    </source>
</evidence>
<sequence>MSIPTSLSHTKKIIAEKAKIEEAKIEQKKAEVKIDEPVNALQLTQEKLEEVMPKVLDHYKNQNKVLELAILNQPSKMEGHEICFEVMGHVQEEIAQKMKPELLSLIRDLTGVGKLAIKLVVKEELESTNNKLYTSSDKFRFLKEKHPALLEFQRKFGLETDF</sequence>
<accession>A0A841MR59</accession>
<comment type="caution">
    <text evidence="1">The sequence shown here is derived from an EMBL/GenBank/DDBJ whole genome shotgun (WGS) entry which is preliminary data.</text>
</comment>
<reference evidence="1 2" key="1">
    <citation type="submission" date="2020-08" db="EMBL/GenBank/DDBJ databases">
        <title>Genomic Encyclopedia of Type Strains, Phase IV (KMG-IV): sequencing the most valuable type-strain genomes for metagenomic binning, comparative biology and taxonomic classification.</title>
        <authorList>
            <person name="Goeker M."/>
        </authorList>
    </citation>
    <scope>NUCLEOTIDE SEQUENCE [LARGE SCALE GENOMIC DNA]</scope>
    <source>
        <strain evidence="1 2">DSM 102044</strain>
    </source>
</reference>
<gene>
    <name evidence="1" type="ORF">FHS59_000126</name>
</gene>
<evidence type="ECO:0008006" key="3">
    <source>
        <dbReference type="Google" id="ProtNLM"/>
    </source>
</evidence>
<proteinExistence type="predicted"/>
<keyword evidence="2" id="KW-1185">Reference proteome</keyword>
<dbReference type="AlphaFoldDB" id="A0A841MR59"/>
<name>A0A841MR59_9BACT</name>
<evidence type="ECO:0000313" key="2">
    <source>
        <dbReference type="Proteomes" id="UP000588604"/>
    </source>
</evidence>
<dbReference type="EMBL" id="JACIJO010000001">
    <property type="protein sequence ID" value="MBB6324511.1"/>
    <property type="molecule type" value="Genomic_DNA"/>
</dbReference>
<protein>
    <recommendedName>
        <fullName evidence="3">DNA polymerase III subunit gamma/tau</fullName>
    </recommendedName>
</protein>
<dbReference type="Proteomes" id="UP000588604">
    <property type="component" value="Unassembled WGS sequence"/>
</dbReference>